<dbReference type="PROSITE" id="PS00107">
    <property type="entry name" value="PROTEIN_KINASE_ATP"/>
    <property type="match status" value="1"/>
</dbReference>
<evidence type="ECO:0000256" key="2">
    <source>
        <dbReference type="ARBA" id="ARBA00022536"/>
    </source>
</evidence>
<keyword evidence="10" id="KW-1133">Transmembrane helix</keyword>
<feature type="binding site" evidence="9">
    <location>
        <position position="215"/>
    </location>
    <ligand>
        <name>ATP</name>
        <dbReference type="ChEBI" id="CHEBI:30616"/>
    </ligand>
</feature>
<gene>
    <name evidence="13" type="ORF">TIFTF001_055663</name>
    <name evidence="14" type="ORF">TIFTF001_055664</name>
    <name evidence="15" type="ORF">TIFTF001_055665</name>
    <name evidence="16" type="ORF">TIFTF001_055666</name>
</gene>
<dbReference type="GO" id="GO:0004674">
    <property type="term" value="F:protein serine/threonine kinase activity"/>
    <property type="evidence" value="ECO:0007669"/>
    <property type="project" value="UniProtKB-KW"/>
</dbReference>
<dbReference type="Gene3D" id="2.10.25.10">
    <property type="entry name" value="Laminin"/>
    <property type="match status" value="2"/>
</dbReference>
<evidence type="ECO:0000256" key="8">
    <source>
        <dbReference type="ARBA" id="ARBA00023157"/>
    </source>
</evidence>
<keyword evidence="1" id="KW-0418">Kinase</keyword>
<evidence type="ECO:0000313" key="16">
    <source>
        <dbReference type="EMBL" id="GMN72791.1"/>
    </source>
</evidence>
<evidence type="ECO:0000256" key="9">
    <source>
        <dbReference type="PROSITE-ProRule" id="PRU10141"/>
    </source>
</evidence>
<keyword evidence="4" id="KW-0732">Signal</keyword>
<keyword evidence="10" id="KW-0812">Transmembrane</keyword>
<keyword evidence="17" id="KW-1185">Reference proteome</keyword>
<feature type="transmembrane region" description="Helical" evidence="10">
    <location>
        <begin position="124"/>
        <end position="144"/>
    </location>
</feature>
<dbReference type="PROSITE" id="PS01187">
    <property type="entry name" value="EGF_CA"/>
    <property type="match status" value="1"/>
</dbReference>
<sequence>MRLDFRPLELENSSLLLDWVVDNKTCDDARLNVAGSSSTYACGQNTNCSNSDNAIGYRCHCSKGFRGNPYDLQQGCQDINECEEPETYRCEGKCKNKKGDYECKCPLGMHGDGKDGCQGFRVTAIASVLGAGIFVVVIALFILYDCKRRKREKLFRENGGLMMKHQRVRIFSKADLAKATNNYKESQLLGRGGFASVYRGSILIDERSIPIAVKKPKEDDKIQINSQ</sequence>
<evidence type="ECO:0000313" key="14">
    <source>
        <dbReference type="EMBL" id="GMN72784.1"/>
    </source>
</evidence>
<evidence type="ECO:0000256" key="4">
    <source>
        <dbReference type="ARBA" id="ARBA00022729"/>
    </source>
</evidence>
<dbReference type="EMBL" id="BTGU01018172">
    <property type="protein sequence ID" value="GMN72786.1"/>
    <property type="molecule type" value="Genomic_DNA"/>
</dbReference>
<keyword evidence="1" id="KW-0723">Serine/threonine-protein kinase</keyword>
<keyword evidence="8" id="KW-1015">Disulfide bond</keyword>
<dbReference type="GO" id="GO:0007166">
    <property type="term" value="P:cell surface receptor signaling pathway"/>
    <property type="evidence" value="ECO:0007669"/>
    <property type="project" value="InterPro"/>
</dbReference>
<proteinExistence type="predicted"/>
<dbReference type="InterPro" id="IPR011009">
    <property type="entry name" value="Kinase-like_dom_sf"/>
</dbReference>
<dbReference type="PANTHER" id="PTHR27005">
    <property type="entry name" value="WALL-ASSOCIATED RECEPTOR KINASE-LIKE 21"/>
    <property type="match status" value="1"/>
</dbReference>
<feature type="non-terminal residue" evidence="13">
    <location>
        <position position="1"/>
    </location>
</feature>
<name>A0AA88EM09_FICCA</name>
<dbReference type="GO" id="GO:0005509">
    <property type="term" value="F:calcium ion binding"/>
    <property type="evidence" value="ECO:0007669"/>
    <property type="project" value="InterPro"/>
</dbReference>
<dbReference type="AlphaFoldDB" id="A0AA88EM09"/>
<dbReference type="InterPro" id="IPR000152">
    <property type="entry name" value="EGF-type_Asp/Asn_hydroxyl_site"/>
</dbReference>
<evidence type="ECO:0000256" key="1">
    <source>
        <dbReference type="ARBA" id="ARBA00022527"/>
    </source>
</evidence>
<keyword evidence="3" id="KW-0808">Transferase</keyword>
<dbReference type="EMBL" id="BTGU01018173">
    <property type="protein sequence ID" value="GMN72791.1"/>
    <property type="molecule type" value="Genomic_DNA"/>
</dbReference>
<dbReference type="InterPro" id="IPR001881">
    <property type="entry name" value="EGF-like_Ca-bd_dom"/>
</dbReference>
<dbReference type="Gene3D" id="3.30.200.20">
    <property type="entry name" value="Phosphorylase Kinase, domain 1"/>
    <property type="match status" value="1"/>
</dbReference>
<evidence type="ECO:0000256" key="3">
    <source>
        <dbReference type="ARBA" id="ARBA00022679"/>
    </source>
</evidence>
<dbReference type="InterPro" id="IPR017441">
    <property type="entry name" value="Protein_kinase_ATP_BS"/>
</dbReference>
<comment type="caution">
    <text evidence="13">The sequence shown here is derived from an EMBL/GenBank/DDBJ whole genome shotgun (WGS) entry which is preliminary data.</text>
</comment>
<keyword evidence="10" id="KW-0472">Membrane</keyword>
<evidence type="ECO:0000313" key="15">
    <source>
        <dbReference type="EMBL" id="GMN72786.1"/>
    </source>
</evidence>
<feature type="domain" description="EGF-like" evidence="12">
    <location>
        <begin position="25"/>
        <end position="77"/>
    </location>
</feature>
<dbReference type="FunFam" id="2.10.25.10:FF:000038">
    <property type="entry name" value="Fibrillin 2"/>
    <property type="match status" value="1"/>
</dbReference>
<dbReference type="PROSITE" id="PS00010">
    <property type="entry name" value="ASX_HYDROXYL"/>
    <property type="match status" value="1"/>
</dbReference>
<accession>A0AA88EM09</accession>
<dbReference type="PANTHER" id="PTHR27005:SF315">
    <property type="entry name" value="PROTEIN KINASE DOMAIN-CONTAINING PROTEIN"/>
    <property type="match status" value="1"/>
</dbReference>
<protein>
    <submittedName>
        <fullName evidence="13">Uncharacterized protein</fullName>
    </submittedName>
</protein>
<dbReference type="SMART" id="SM00181">
    <property type="entry name" value="EGF"/>
    <property type="match status" value="2"/>
</dbReference>
<dbReference type="SUPFAM" id="SSF56112">
    <property type="entry name" value="Protein kinase-like (PK-like)"/>
    <property type="match status" value="1"/>
</dbReference>
<keyword evidence="2" id="KW-0245">EGF-like domain</keyword>
<dbReference type="EMBL" id="BTGU01018171">
    <property type="protein sequence ID" value="GMN72784.1"/>
    <property type="molecule type" value="Genomic_DNA"/>
</dbReference>
<dbReference type="Pfam" id="PF07645">
    <property type="entry name" value="EGF_CA"/>
    <property type="match status" value="1"/>
</dbReference>
<evidence type="ECO:0000313" key="13">
    <source>
        <dbReference type="EMBL" id="GMN72779.1"/>
    </source>
</evidence>
<dbReference type="InterPro" id="IPR049883">
    <property type="entry name" value="NOTCH1_EGF-like"/>
</dbReference>
<dbReference type="InterPro" id="IPR018097">
    <property type="entry name" value="EGF_Ca-bd_CS"/>
</dbReference>
<evidence type="ECO:0000313" key="17">
    <source>
        <dbReference type="Proteomes" id="UP001187192"/>
    </source>
</evidence>
<feature type="domain" description="EGF-like" evidence="12">
    <location>
        <begin position="81"/>
        <end position="118"/>
    </location>
</feature>
<dbReference type="InterPro" id="IPR045274">
    <property type="entry name" value="WAK-like"/>
</dbReference>
<dbReference type="CDD" id="cd00054">
    <property type="entry name" value="EGF_CA"/>
    <property type="match status" value="1"/>
</dbReference>
<keyword evidence="7 9" id="KW-0067">ATP-binding</keyword>
<dbReference type="GO" id="GO:0005886">
    <property type="term" value="C:plasma membrane"/>
    <property type="evidence" value="ECO:0007669"/>
    <property type="project" value="TreeGrafter"/>
</dbReference>
<evidence type="ECO:0000259" key="11">
    <source>
        <dbReference type="SMART" id="SM00179"/>
    </source>
</evidence>
<keyword evidence="5" id="KW-0677">Repeat</keyword>
<dbReference type="Proteomes" id="UP001187192">
    <property type="component" value="Unassembled WGS sequence"/>
</dbReference>
<feature type="domain" description="EGF-like calcium-binding" evidence="11">
    <location>
        <begin position="78"/>
        <end position="118"/>
    </location>
</feature>
<evidence type="ECO:0000256" key="7">
    <source>
        <dbReference type="ARBA" id="ARBA00022840"/>
    </source>
</evidence>
<keyword evidence="6 9" id="KW-0547">Nucleotide-binding</keyword>
<dbReference type="GO" id="GO:0005524">
    <property type="term" value="F:ATP binding"/>
    <property type="evidence" value="ECO:0007669"/>
    <property type="project" value="UniProtKB-UniRule"/>
</dbReference>
<reference evidence="13" key="1">
    <citation type="submission" date="2023-07" db="EMBL/GenBank/DDBJ databases">
        <title>draft genome sequence of fig (Ficus carica).</title>
        <authorList>
            <person name="Takahashi T."/>
            <person name="Nishimura K."/>
        </authorList>
    </citation>
    <scope>NUCLEOTIDE SEQUENCE</scope>
</reference>
<evidence type="ECO:0000256" key="6">
    <source>
        <dbReference type="ARBA" id="ARBA00022741"/>
    </source>
</evidence>
<dbReference type="EMBL" id="BTGU01018170">
    <property type="protein sequence ID" value="GMN72779.1"/>
    <property type="molecule type" value="Genomic_DNA"/>
</dbReference>
<dbReference type="SUPFAM" id="SSF57196">
    <property type="entry name" value="EGF/Laminin"/>
    <property type="match status" value="1"/>
</dbReference>
<dbReference type="SMART" id="SM00179">
    <property type="entry name" value="EGF_CA"/>
    <property type="match status" value="1"/>
</dbReference>
<evidence type="ECO:0000256" key="10">
    <source>
        <dbReference type="SAM" id="Phobius"/>
    </source>
</evidence>
<evidence type="ECO:0000256" key="5">
    <source>
        <dbReference type="ARBA" id="ARBA00022737"/>
    </source>
</evidence>
<organism evidence="13 17">
    <name type="scientific">Ficus carica</name>
    <name type="common">Common fig</name>
    <dbReference type="NCBI Taxonomy" id="3494"/>
    <lineage>
        <taxon>Eukaryota</taxon>
        <taxon>Viridiplantae</taxon>
        <taxon>Streptophyta</taxon>
        <taxon>Embryophyta</taxon>
        <taxon>Tracheophyta</taxon>
        <taxon>Spermatophyta</taxon>
        <taxon>Magnoliopsida</taxon>
        <taxon>eudicotyledons</taxon>
        <taxon>Gunneridae</taxon>
        <taxon>Pentapetalae</taxon>
        <taxon>rosids</taxon>
        <taxon>fabids</taxon>
        <taxon>Rosales</taxon>
        <taxon>Moraceae</taxon>
        <taxon>Ficeae</taxon>
        <taxon>Ficus</taxon>
    </lineage>
</organism>
<evidence type="ECO:0000259" key="12">
    <source>
        <dbReference type="SMART" id="SM00181"/>
    </source>
</evidence>
<dbReference type="InterPro" id="IPR000742">
    <property type="entry name" value="EGF"/>
</dbReference>